<gene>
    <name evidence="1" type="ORF">QVD17_28156</name>
</gene>
<evidence type="ECO:0000313" key="2">
    <source>
        <dbReference type="Proteomes" id="UP001229421"/>
    </source>
</evidence>
<dbReference type="Proteomes" id="UP001229421">
    <property type="component" value="Unassembled WGS sequence"/>
</dbReference>
<protein>
    <submittedName>
        <fullName evidence="1">Uncharacterized protein</fullName>
    </submittedName>
</protein>
<comment type="caution">
    <text evidence="1">The sequence shown here is derived from an EMBL/GenBank/DDBJ whole genome shotgun (WGS) entry which is preliminary data.</text>
</comment>
<accession>A0AAD8KCU2</accession>
<evidence type="ECO:0000313" key="1">
    <source>
        <dbReference type="EMBL" id="KAK1419001.1"/>
    </source>
</evidence>
<organism evidence="1 2">
    <name type="scientific">Tagetes erecta</name>
    <name type="common">African marigold</name>
    <dbReference type="NCBI Taxonomy" id="13708"/>
    <lineage>
        <taxon>Eukaryota</taxon>
        <taxon>Viridiplantae</taxon>
        <taxon>Streptophyta</taxon>
        <taxon>Embryophyta</taxon>
        <taxon>Tracheophyta</taxon>
        <taxon>Spermatophyta</taxon>
        <taxon>Magnoliopsida</taxon>
        <taxon>eudicotyledons</taxon>
        <taxon>Gunneridae</taxon>
        <taxon>Pentapetalae</taxon>
        <taxon>asterids</taxon>
        <taxon>campanulids</taxon>
        <taxon>Asterales</taxon>
        <taxon>Asteraceae</taxon>
        <taxon>Asteroideae</taxon>
        <taxon>Heliantheae alliance</taxon>
        <taxon>Tageteae</taxon>
        <taxon>Tagetes</taxon>
    </lineage>
</organism>
<keyword evidence="2" id="KW-1185">Reference proteome</keyword>
<proteinExistence type="predicted"/>
<sequence length="133" mass="14890">MSVFSFKNFYKNQTVLPVTHPRPSNTHHPTTSIQDRVSYIWAQYHQLVASVEEIITQQQSQSVLSFIIMVLLAFVGIKSQCQPGFPFQTHTRLVRFSVNSGVICSFCFVAQLIASGVDRTAVYAPIAILGTRV</sequence>
<dbReference type="AlphaFoldDB" id="A0AAD8KCU2"/>
<reference evidence="1" key="1">
    <citation type="journal article" date="2023" name="bioRxiv">
        <title>Improved chromosome-level genome assembly for marigold (Tagetes erecta).</title>
        <authorList>
            <person name="Jiang F."/>
            <person name="Yuan L."/>
            <person name="Wang S."/>
            <person name="Wang H."/>
            <person name="Xu D."/>
            <person name="Wang A."/>
            <person name="Fan W."/>
        </authorList>
    </citation>
    <scope>NUCLEOTIDE SEQUENCE</scope>
    <source>
        <strain evidence="1">WSJ</strain>
        <tissue evidence="1">Leaf</tissue>
    </source>
</reference>
<dbReference type="EMBL" id="JAUHHV010000007">
    <property type="protein sequence ID" value="KAK1419001.1"/>
    <property type="molecule type" value="Genomic_DNA"/>
</dbReference>
<name>A0AAD8KCU2_TARER</name>